<keyword evidence="2" id="KW-1185">Reference proteome</keyword>
<protein>
    <submittedName>
        <fullName evidence="1">Uncharacterized protein</fullName>
    </submittedName>
</protein>
<dbReference type="Proteomes" id="UP000190367">
    <property type="component" value="Unassembled WGS sequence"/>
</dbReference>
<name>A0A1T4RR56_9BACT</name>
<dbReference type="RefSeq" id="WP_078669873.1">
    <property type="nucleotide sequence ID" value="NZ_FUWZ01000002.1"/>
</dbReference>
<reference evidence="2" key="1">
    <citation type="submission" date="2017-02" db="EMBL/GenBank/DDBJ databases">
        <authorList>
            <person name="Varghese N."/>
            <person name="Submissions S."/>
        </authorList>
    </citation>
    <scope>NUCLEOTIDE SEQUENCE [LARGE SCALE GENOMIC DNA]</scope>
    <source>
        <strain evidence="2">DSM 22224</strain>
    </source>
</reference>
<organism evidence="1 2">
    <name type="scientific">Chitinophaga eiseniae</name>
    <dbReference type="NCBI Taxonomy" id="634771"/>
    <lineage>
        <taxon>Bacteria</taxon>
        <taxon>Pseudomonadati</taxon>
        <taxon>Bacteroidota</taxon>
        <taxon>Chitinophagia</taxon>
        <taxon>Chitinophagales</taxon>
        <taxon>Chitinophagaceae</taxon>
        <taxon>Chitinophaga</taxon>
    </lineage>
</organism>
<proteinExistence type="predicted"/>
<dbReference type="AlphaFoldDB" id="A0A1T4RR56"/>
<accession>A0A1T4RR56</accession>
<dbReference type="EMBL" id="FUWZ01000002">
    <property type="protein sequence ID" value="SKA18306.1"/>
    <property type="molecule type" value="Genomic_DNA"/>
</dbReference>
<dbReference type="OrthoDB" id="675812at2"/>
<gene>
    <name evidence="1" type="ORF">SAMN04488128_1021404</name>
</gene>
<evidence type="ECO:0000313" key="2">
    <source>
        <dbReference type="Proteomes" id="UP000190367"/>
    </source>
</evidence>
<dbReference type="STRING" id="634771.SAMN04488128_1021404"/>
<evidence type="ECO:0000313" key="1">
    <source>
        <dbReference type="EMBL" id="SKA18306.1"/>
    </source>
</evidence>
<sequence>MRTAEVHYGTDGQVNLTVPKGTKMADIARLQELVISKINPRGCQACLSGVHFNIREELEHVMKVDLDKMATIKGTIKGTVIGH</sequence>